<gene>
    <name evidence="15" type="ORF">CB5_LOCUS8378</name>
</gene>
<dbReference type="GO" id="GO:0004402">
    <property type="term" value="F:histone acetyltransferase activity"/>
    <property type="evidence" value="ECO:0007669"/>
    <property type="project" value="InterPro"/>
</dbReference>
<dbReference type="GO" id="GO:0006357">
    <property type="term" value="P:regulation of transcription by RNA polymerase II"/>
    <property type="evidence" value="ECO:0007669"/>
    <property type="project" value="TreeGrafter"/>
</dbReference>
<reference evidence="15" key="1">
    <citation type="submission" date="2020-07" db="EMBL/GenBank/DDBJ databases">
        <authorList>
            <person name="Lin J."/>
        </authorList>
    </citation>
    <scope>NUCLEOTIDE SEQUENCE</scope>
</reference>
<dbReference type="Gene3D" id="2.30.30.140">
    <property type="match status" value="1"/>
</dbReference>
<dbReference type="Pfam" id="PF11717">
    <property type="entry name" value="Tudor-knot"/>
    <property type="match status" value="1"/>
</dbReference>
<dbReference type="PANTHER" id="PTHR10615:SF161">
    <property type="entry name" value="HISTONE ACETYLTRANSFERASE KAT7"/>
    <property type="match status" value="1"/>
</dbReference>
<evidence type="ECO:0000256" key="12">
    <source>
        <dbReference type="RuleBase" id="RU361211"/>
    </source>
</evidence>
<accession>A0A6V7P304</accession>
<dbReference type="EC" id="2.3.1.48" evidence="3 12"/>
<sequence length="427" mass="48935">MLARSRKRACHDELVAGAGNQRRRRRSGGGGDPAPPPPLEVGASVLWRREGQLIPAEIVGRRVIPSGGDEYEYYVHCTDSDRSRGVWVKSEQLDLGLEGLMQISERTISLCNRNTLASKFPLGWKRKSIHYGHEEFDIASLQQLREIIRLKHIAKIGLGTHEIDTSLHSPFLDDDDNSKLYFCEFCLDYKEQKGHLESHMESCHLRHRQALRFTRVATYLCLRGCIYQVDGKEEEVYTGKLCILAKLFLSSKASKPEVEHFLFYILCEYDDQGYHMVAYFSKVKNVEQKYNLSCILTFPPFQRKGYGTLLIELSYEFSRREGKARGPERPLSKLGQLSYKLYWTRVLVNILQEKETVSIKELSDSTGIAAGDILDTLKDLDLIKYKKGMLVICTNPNILNRHLRPAGVRGVEFDASKLIWTPYHMRS</sequence>
<evidence type="ECO:0000256" key="11">
    <source>
        <dbReference type="PIRSR" id="PIRSR602717-51"/>
    </source>
</evidence>
<dbReference type="Pfam" id="PF17772">
    <property type="entry name" value="zf-MYST"/>
    <property type="match status" value="1"/>
</dbReference>
<proteinExistence type="inferred from homology"/>
<feature type="region of interest" description="Disordered" evidence="13">
    <location>
        <begin position="1"/>
        <end position="41"/>
    </location>
</feature>
<dbReference type="GO" id="GO:0003712">
    <property type="term" value="F:transcription coregulator activity"/>
    <property type="evidence" value="ECO:0007669"/>
    <property type="project" value="TreeGrafter"/>
</dbReference>
<evidence type="ECO:0000256" key="13">
    <source>
        <dbReference type="SAM" id="MobiDB-lite"/>
    </source>
</evidence>
<keyword evidence="5" id="KW-0479">Metal-binding</keyword>
<keyword evidence="4" id="KW-0808">Transferase</keyword>
<evidence type="ECO:0000256" key="2">
    <source>
        <dbReference type="ARBA" id="ARBA00010107"/>
    </source>
</evidence>
<keyword evidence="6" id="KW-0863">Zinc-finger</keyword>
<evidence type="ECO:0000256" key="7">
    <source>
        <dbReference type="ARBA" id="ARBA00022833"/>
    </source>
</evidence>
<dbReference type="InterPro" id="IPR040706">
    <property type="entry name" value="Zf-MYST"/>
</dbReference>
<dbReference type="InterPro" id="IPR016181">
    <property type="entry name" value="Acyl_CoA_acyltransferase"/>
</dbReference>
<dbReference type="GO" id="GO:0008270">
    <property type="term" value="F:zinc ion binding"/>
    <property type="evidence" value="ECO:0007669"/>
    <property type="project" value="UniProtKB-KW"/>
</dbReference>
<dbReference type="Gene3D" id="1.10.10.10">
    <property type="entry name" value="Winged helix-like DNA-binding domain superfamily/Winged helix DNA-binding domain"/>
    <property type="match status" value="1"/>
</dbReference>
<dbReference type="PANTHER" id="PTHR10615">
    <property type="entry name" value="HISTONE ACETYLTRANSFERASE"/>
    <property type="match status" value="1"/>
</dbReference>
<dbReference type="InterPro" id="IPR050603">
    <property type="entry name" value="MYST_HAT"/>
</dbReference>
<dbReference type="SUPFAM" id="SSF54160">
    <property type="entry name" value="Chromo domain-like"/>
    <property type="match status" value="1"/>
</dbReference>
<comment type="subcellular location">
    <subcellularLocation>
        <location evidence="1 12">Nucleus</location>
    </subcellularLocation>
</comment>
<dbReference type="GO" id="GO:0003682">
    <property type="term" value="F:chromatin binding"/>
    <property type="evidence" value="ECO:0007669"/>
    <property type="project" value="TreeGrafter"/>
</dbReference>
<dbReference type="AlphaFoldDB" id="A0A6V7P304"/>
<name>A0A6V7P304_ANACO</name>
<organism evidence="15">
    <name type="scientific">Ananas comosus var. bracteatus</name>
    <name type="common">red pineapple</name>
    <dbReference type="NCBI Taxonomy" id="296719"/>
    <lineage>
        <taxon>Eukaryota</taxon>
        <taxon>Viridiplantae</taxon>
        <taxon>Streptophyta</taxon>
        <taxon>Embryophyta</taxon>
        <taxon>Tracheophyta</taxon>
        <taxon>Spermatophyta</taxon>
        <taxon>Magnoliopsida</taxon>
        <taxon>Liliopsida</taxon>
        <taxon>Poales</taxon>
        <taxon>Bromeliaceae</taxon>
        <taxon>Bromelioideae</taxon>
        <taxon>Ananas</taxon>
    </lineage>
</organism>
<comment type="similarity">
    <text evidence="2 12">Belongs to the MYST (SAS/MOZ) family.</text>
</comment>
<dbReference type="Gene3D" id="3.30.60.60">
    <property type="entry name" value="N-acetyl transferase-like"/>
    <property type="match status" value="1"/>
</dbReference>
<dbReference type="InterPro" id="IPR036388">
    <property type="entry name" value="WH-like_DNA-bd_sf"/>
</dbReference>
<evidence type="ECO:0000256" key="1">
    <source>
        <dbReference type="ARBA" id="ARBA00004123"/>
    </source>
</evidence>
<protein>
    <recommendedName>
        <fullName evidence="3 12">Histone acetyltransferase</fullName>
        <ecNumber evidence="3 12">2.3.1.48</ecNumber>
    </recommendedName>
</protein>
<dbReference type="GO" id="GO:0000785">
    <property type="term" value="C:chromatin"/>
    <property type="evidence" value="ECO:0007669"/>
    <property type="project" value="TreeGrafter"/>
</dbReference>
<keyword evidence="10 12" id="KW-0539">Nucleus</keyword>
<evidence type="ECO:0000256" key="10">
    <source>
        <dbReference type="ARBA" id="ARBA00023242"/>
    </source>
</evidence>
<evidence type="ECO:0000256" key="9">
    <source>
        <dbReference type="ARBA" id="ARBA00022990"/>
    </source>
</evidence>
<evidence type="ECO:0000256" key="4">
    <source>
        <dbReference type="ARBA" id="ARBA00022679"/>
    </source>
</evidence>
<comment type="catalytic activity">
    <reaction evidence="12">
        <text>L-lysyl-[protein] + acetyl-CoA = N(6)-acetyl-L-lysyl-[protein] + CoA + H(+)</text>
        <dbReference type="Rhea" id="RHEA:45948"/>
        <dbReference type="Rhea" id="RHEA-COMP:9752"/>
        <dbReference type="Rhea" id="RHEA-COMP:10731"/>
        <dbReference type="ChEBI" id="CHEBI:15378"/>
        <dbReference type="ChEBI" id="CHEBI:29969"/>
        <dbReference type="ChEBI" id="CHEBI:57287"/>
        <dbReference type="ChEBI" id="CHEBI:57288"/>
        <dbReference type="ChEBI" id="CHEBI:61930"/>
        <dbReference type="EC" id="2.3.1.48"/>
    </reaction>
</comment>
<evidence type="ECO:0000259" key="14">
    <source>
        <dbReference type="PROSITE" id="PS51726"/>
    </source>
</evidence>
<dbReference type="InterPro" id="IPR016197">
    <property type="entry name" value="Chromo-like_dom_sf"/>
</dbReference>
<feature type="domain" description="MYST-type HAT" evidence="14">
    <location>
        <begin position="148"/>
        <end position="422"/>
    </location>
</feature>
<evidence type="ECO:0000256" key="8">
    <source>
        <dbReference type="ARBA" id="ARBA00022853"/>
    </source>
</evidence>
<evidence type="ECO:0000256" key="3">
    <source>
        <dbReference type="ARBA" id="ARBA00013184"/>
    </source>
</evidence>
<dbReference type="SUPFAM" id="SSF55729">
    <property type="entry name" value="Acyl-CoA N-acyltransferases (Nat)"/>
    <property type="match status" value="1"/>
</dbReference>
<dbReference type="Gene3D" id="3.40.630.30">
    <property type="match status" value="1"/>
</dbReference>
<evidence type="ECO:0000256" key="6">
    <source>
        <dbReference type="ARBA" id="ARBA00022771"/>
    </source>
</evidence>
<keyword evidence="8" id="KW-0156">Chromatin regulator</keyword>
<dbReference type="InterPro" id="IPR002717">
    <property type="entry name" value="HAT_MYST-type"/>
</dbReference>
<dbReference type="Pfam" id="PF01853">
    <property type="entry name" value="MOZ_SAS"/>
    <property type="match status" value="1"/>
</dbReference>
<dbReference type="EMBL" id="LR862144">
    <property type="protein sequence ID" value="CAD1825167.1"/>
    <property type="molecule type" value="Genomic_DNA"/>
</dbReference>
<dbReference type="GO" id="GO:0005634">
    <property type="term" value="C:nucleus"/>
    <property type="evidence" value="ECO:0007669"/>
    <property type="project" value="UniProtKB-SubCell"/>
</dbReference>
<dbReference type="PROSITE" id="PS51726">
    <property type="entry name" value="MYST_HAT"/>
    <property type="match status" value="1"/>
</dbReference>
<evidence type="ECO:0000256" key="5">
    <source>
        <dbReference type="ARBA" id="ARBA00022723"/>
    </source>
</evidence>
<keyword evidence="7" id="KW-0862">Zinc</keyword>
<feature type="active site" description="Proton donor/acceptor" evidence="11">
    <location>
        <position position="328"/>
    </location>
</feature>
<keyword evidence="9" id="KW-0007">Acetylation</keyword>
<dbReference type="FunFam" id="1.10.10.10:FF:000022">
    <property type="entry name" value="Histone acetyltransferase"/>
    <property type="match status" value="1"/>
</dbReference>
<evidence type="ECO:0000313" key="15">
    <source>
        <dbReference type="EMBL" id="CAD1825167.1"/>
    </source>
</evidence>
<dbReference type="InterPro" id="IPR025995">
    <property type="entry name" value="Tudor-knot"/>
</dbReference>